<dbReference type="SUPFAM" id="SSF55785">
    <property type="entry name" value="PYP-like sensor domain (PAS domain)"/>
    <property type="match status" value="2"/>
</dbReference>
<dbReference type="PROSITE" id="PS50887">
    <property type="entry name" value="GGDEF"/>
    <property type="match status" value="1"/>
</dbReference>
<dbReference type="InterPro" id="IPR035919">
    <property type="entry name" value="EAL_sf"/>
</dbReference>
<evidence type="ECO:0000313" key="5">
    <source>
        <dbReference type="EMBL" id="OFC72280.1"/>
    </source>
</evidence>
<dbReference type="InterPro" id="IPR052155">
    <property type="entry name" value="Biofilm_reg_signaling"/>
</dbReference>
<dbReference type="SMART" id="SM00086">
    <property type="entry name" value="PAC"/>
    <property type="match status" value="2"/>
</dbReference>
<dbReference type="PROSITE" id="PS50112">
    <property type="entry name" value="PAS"/>
    <property type="match status" value="1"/>
</dbReference>
<keyword evidence="6" id="KW-1185">Reference proteome</keyword>
<feature type="domain" description="GGDEF" evidence="4">
    <location>
        <begin position="392"/>
        <end position="532"/>
    </location>
</feature>
<dbReference type="Proteomes" id="UP000175691">
    <property type="component" value="Unassembled WGS sequence"/>
</dbReference>
<dbReference type="PROSITE" id="PS50113">
    <property type="entry name" value="PAC"/>
    <property type="match status" value="1"/>
</dbReference>
<dbReference type="CDD" id="cd01949">
    <property type="entry name" value="GGDEF"/>
    <property type="match status" value="1"/>
</dbReference>
<evidence type="ECO:0000259" key="4">
    <source>
        <dbReference type="PROSITE" id="PS50887"/>
    </source>
</evidence>
<dbReference type="OrthoDB" id="6341453at2"/>
<feature type="domain" description="PAC" evidence="2">
    <location>
        <begin position="183"/>
        <end position="234"/>
    </location>
</feature>
<evidence type="ECO:0000259" key="2">
    <source>
        <dbReference type="PROSITE" id="PS50113"/>
    </source>
</evidence>
<dbReference type="Pfam" id="PF13426">
    <property type="entry name" value="PAS_9"/>
    <property type="match status" value="1"/>
</dbReference>
<dbReference type="SMART" id="SM00267">
    <property type="entry name" value="GGDEF"/>
    <property type="match status" value="1"/>
</dbReference>
<gene>
    <name evidence="5" type="ORF">BFC18_03190</name>
</gene>
<evidence type="ECO:0000313" key="6">
    <source>
        <dbReference type="Proteomes" id="UP000175691"/>
    </source>
</evidence>
<dbReference type="AlphaFoldDB" id="A0A1E7ZFN0"/>
<organism evidence="5 6">
    <name type="scientific">Alteromonas confluentis</name>
    <dbReference type="NCBI Taxonomy" id="1656094"/>
    <lineage>
        <taxon>Bacteria</taxon>
        <taxon>Pseudomonadati</taxon>
        <taxon>Pseudomonadota</taxon>
        <taxon>Gammaproteobacteria</taxon>
        <taxon>Alteromonadales</taxon>
        <taxon>Alteromonadaceae</taxon>
        <taxon>Alteromonas/Salinimonas group</taxon>
        <taxon>Alteromonas</taxon>
    </lineage>
</organism>
<sequence length="803" mass="90909">MPSPQTAKVLFWLRENASLWPNVCEVTENAQQELVEVKLESTARWQGVASAVETNDIVTGRLFIAVFFPDSSLSAHDSAFITLTAERLANLVELVIGRQHDHLKQLQDKLSLFDTVSEMAETGGWDFNMPEGRMNWTNETYRLFDFTKDCPITLYRVLACFSPESRRTLIRAVRNLIDKGINYQLELPVVTRKKHARWLKLSGKAQKRDGEIVRLFGSVQDVSEQKRLSATEQNYIEYLNTILDSINDAVLTVDEFGTIITANNTVKEVFGIEPDAVIGEDISFLLPGTPADKDSEFVHQQLKPGVGEINGKELSARHSQGRNFPVELSVAEVFQSGFSQFVCVFRDITERKQALDSIYNIAFFDEITHLPNVKSFEKDLRKLIIAAAVSDQQIYCCMLDIDNFSQFNLSFGKETGDYILRIFAGRLKRAVSSRFQIYRGLGDKFYILHSQPFAAEKDQDVMELIDTVEWNVHAELGREFSLHGHSQVVPATLASTYVHSPEASYEKVVGILEFGTKRAKQQGPGGRITLERNEFNAYDRHNYISQSFSHAIENNEFYLVLQPQFDAKGNIVSSEALLRWNEKRLGFISPGEFIPIAEESDAVVDIGYWVINEACRLLSEINAKGIETSLSVNISGRHIARADFYDRLLHTISEWQINPCQLILEITETTLVTTIDIVRKRIERLSQLGFSFSIDDFGTGYSSLSYLKELPICELKIDRYFVDEINFESDNAPIVNTIIDMASAMGLRTVAEGIENEIQINYLMQRGCDIYQGFYLSKPIEEDAWREVIIRAQSAQLAIASGG</sequence>
<dbReference type="Gene3D" id="3.30.70.270">
    <property type="match status" value="1"/>
</dbReference>
<protein>
    <recommendedName>
        <fullName evidence="7">Diguanylate cyclase</fullName>
    </recommendedName>
</protein>
<dbReference type="InterPro" id="IPR035965">
    <property type="entry name" value="PAS-like_dom_sf"/>
</dbReference>
<dbReference type="CDD" id="cd00130">
    <property type="entry name" value="PAS"/>
    <property type="match status" value="1"/>
</dbReference>
<dbReference type="SMART" id="SM00091">
    <property type="entry name" value="PAS"/>
    <property type="match status" value="1"/>
</dbReference>
<dbReference type="Pfam" id="PF00563">
    <property type="entry name" value="EAL"/>
    <property type="match status" value="1"/>
</dbReference>
<dbReference type="SUPFAM" id="SSF55073">
    <property type="entry name" value="Nucleotide cyclase"/>
    <property type="match status" value="1"/>
</dbReference>
<dbReference type="PROSITE" id="PS50883">
    <property type="entry name" value="EAL"/>
    <property type="match status" value="1"/>
</dbReference>
<dbReference type="PANTHER" id="PTHR44757">
    <property type="entry name" value="DIGUANYLATE CYCLASE DGCP"/>
    <property type="match status" value="1"/>
</dbReference>
<dbReference type="InterPro" id="IPR000160">
    <property type="entry name" value="GGDEF_dom"/>
</dbReference>
<dbReference type="SUPFAM" id="SSF141868">
    <property type="entry name" value="EAL domain-like"/>
    <property type="match status" value="1"/>
</dbReference>
<dbReference type="STRING" id="1656094.BFC18_03190"/>
<proteinExistence type="predicted"/>
<dbReference type="InterPro" id="IPR043128">
    <property type="entry name" value="Rev_trsase/Diguanyl_cyclase"/>
</dbReference>
<dbReference type="PANTHER" id="PTHR44757:SF2">
    <property type="entry name" value="BIOFILM ARCHITECTURE MAINTENANCE PROTEIN MBAA"/>
    <property type="match status" value="1"/>
</dbReference>
<feature type="domain" description="EAL" evidence="3">
    <location>
        <begin position="541"/>
        <end position="793"/>
    </location>
</feature>
<evidence type="ECO:0008006" key="7">
    <source>
        <dbReference type="Google" id="ProtNLM"/>
    </source>
</evidence>
<reference evidence="5 6" key="1">
    <citation type="submission" date="2016-08" db="EMBL/GenBank/DDBJ databases">
        <authorList>
            <person name="Seilhamer J.J."/>
        </authorList>
    </citation>
    <scope>NUCLEOTIDE SEQUENCE [LARGE SCALE GENOMIC DNA]</scope>
    <source>
        <strain evidence="5 6">KCTC 42603</strain>
    </source>
</reference>
<dbReference type="InterPro" id="IPR000014">
    <property type="entry name" value="PAS"/>
</dbReference>
<feature type="domain" description="PAS" evidence="1">
    <location>
        <begin position="235"/>
        <end position="287"/>
    </location>
</feature>
<name>A0A1E7ZFN0_9ALTE</name>
<dbReference type="NCBIfam" id="TIGR00254">
    <property type="entry name" value="GGDEF"/>
    <property type="match status" value="1"/>
</dbReference>
<dbReference type="Pfam" id="PF00990">
    <property type="entry name" value="GGDEF"/>
    <property type="match status" value="1"/>
</dbReference>
<dbReference type="NCBIfam" id="TIGR00229">
    <property type="entry name" value="sensory_box"/>
    <property type="match status" value="1"/>
</dbReference>
<dbReference type="InterPro" id="IPR000700">
    <property type="entry name" value="PAS-assoc_C"/>
</dbReference>
<evidence type="ECO:0000259" key="3">
    <source>
        <dbReference type="PROSITE" id="PS50883"/>
    </source>
</evidence>
<comment type="caution">
    <text evidence="5">The sequence shown here is derived from an EMBL/GenBank/DDBJ whole genome shotgun (WGS) entry which is preliminary data.</text>
</comment>
<evidence type="ECO:0000259" key="1">
    <source>
        <dbReference type="PROSITE" id="PS50112"/>
    </source>
</evidence>
<dbReference type="SMART" id="SM00052">
    <property type="entry name" value="EAL"/>
    <property type="match status" value="1"/>
</dbReference>
<dbReference type="Gene3D" id="3.30.450.20">
    <property type="entry name" value="PAS domain"/>
    <property type="match status" value="2"/>
</dbReference>
<accession>A0A1E7ZFN0</accession>
<dbReference type="Gene3D" id="3.20.20.450">
    <property type="entry name" value="EAL domain"/>
    <property type="match status" value="1"/>
</dbReference>
<dbReference type="InterPro" id="IPR001633">
    <property type="entry name" value="EAL_dom"/>
</dbReference>
<dbReference type="InterPro" id="IPR001610">
    <property type="entry name" value="PAC"/>
</dbReference>
<dbReference type="InterPro" id="IPR029787">
    <property type="entry name" value="Nucleotide_cyclase"/>
</dbReference>
<dbReference type="CDD" id="cd01948">
    <property type="entry name" value="EAL"/>
    <property type="match status" value="1"/>
</dbReference>
<dbReference type="EMBL" id="MDHN01000005">
    <property type="protein sequence ID" value="OFC72280.1"/>
    <property type="molecule type" value="Genomic_DNA"/>
</dbReference>